<evidence type="ECO:0000313" key="4">
    <source>
        <dbReference type="EMBL" id="VWL96334.1"/>
    </source>
</evidence>
<dbReference type="Proteomes" id="UP000361836">
    <property type="component" value="Unassembled WGS sequence"/>
</dbReference>
<dbReference type="Pfam" id="PF21113">
    <property type="entry name" value="LarA_C"/>
    <property type="match status" value="1"/>
</dbReference>
<accession>A0A5K1J219</accession>
<evidence type="ECO:0000256" key="1">
    <source>
        <dbReference type="SAM" id="Phobius"/>
    </source>
</evidence>
<dbReference type="InterPro" id="IPR047926">
    <property type="entry name" value="Ni_dep_LarA"/>
</dbReference>
<keyword evidence="1" id="KW-1133">Transmembrane helix</keyword>
<sequence length="523" mass="56917">MARFARLERDSCCGVHSEGNPSGPFVLGLQGLGLMRIKRVSRLTTAAAAVPFGVAAIVCGSNMNVVLMSQWTVMFFGERRILPTVYLVCQLKGRGRSTLFECELPFDHKTLHLKLEDKNFAGVMEGHQNEFKTTKSQEELVEESLANPYGSPSLEELCAGKKDIVIISSDHTRPVPSRVTMPILLHHIHTAAPEARVRILVATGMHRPSTHEELVNKYGEEIVANEEIVMHVATDDSMMKKIGTLPSGGECIINKVAADCDLLLAEGFIEPHFFAGFSGSRKSVLPGIASYKTIMYNHNGQFVNDPHSRAGNLCHNHVSEDMFAAAEMAHLAFVLNVVLNGKHEVIGSFAGDIHKAHEAGCEFVKSLAGVEPVECEIAITTNGGYPLDQNIYQAVKGMCAAEATLPEGGVIIDVAGCADGHGGEGFYHNIADNDPAEFERACIDRPKDETLPDQWTSQIFARILAHHPVIMVTDLCDHQMLKDMHMTPVNTIEEALKLAFEMKGADAKVAVIPDGLGVVVAQH</sequence>
<dbReference type="Gene3D" id="3.40.50.11440">
    <property type="match status" value="1"/>
</dbReference>
<evidence type="ECO:0000259" key="3">
    <source>
        <dbReference type="Pfam" id="PF21113"/>
    </source>
</evidence>
<keyword evidence="5" id="KW-1185">Reference proteome</keyword>
<evidence type="ECO:0000313" key="5">
    <source>
        <dbReference type="Proteomes" id="UP000361836"/>
    </source>
</evidence>
<keyword evidence="1" id="KW-0472">Membrane</keyword>
<protein>
    <submittedName>
        <fullName evidence="4">Uncharacterized protein</fullName>
    </submittedName>
</protein>
<reference evidence="4 5" key="1">
    <citation type="submission" date="2019-10" db="EMBL/GenBank/DDBJ databases">
        <authorList>
            <person name="Wolf R A."/>
        </authorList>
    </citation>
    <scope>NUCLEOTIDE SEQUENCE [LARGE SCALE GENOMIC DNA]</scope>
    <source>
        <strain evidence="4">Collinsella_aerofaciens_MC2</strain>
    </source>
</reference>
<dbReference type="InterPro" id="IPR048068">
    <property type="entry name" value="LarA-like"/>
</dbReference>
<name>A0A5K1J219_9ACTN</name>
<dbReference type="PANTHER" id="PTHR33171">
    <property type="entry name" value="LAR_N DOMAIN-CONTAINING PROTEIN"/>
    <property type="match status" value="1"/>
</dbReference>
<feature type="transmembrane region" description="Helical" evidence="1">
    <location>
        <begin position="43"/>
        <end position="63"/>
    </location>
</feature>
<dbReference type="InterPro" id="IPR018657">
    <property type="entry name" value="LarA-like_N"/>
</dbReference>
<gene>
    <name evidence="4" type="ORF">KCJAJFAP_00386</name>
</gene>
<dbReference type="EMBL" id="CABWIE010000019">
    <property type="protein sequence ID" value="VWL96334.1"/>
    <property type="molecule type" value="Genomic_DNA"/>
</dbReference>
<dbReference type="InterPro" id="IPR048520">
    <property type="entry name" value="LarA_C"/>
</dbReference>
<dbReference type="Pfam" id="PF09861">
    <property type="entry name" value="Lar_N"/>
    <property type="match status" value="1"/>
</dbReference>
<dbReference type="InterPro" id="IPR043166">
    <property type="entry name" value="LarA-like_C"/>
</dbReference>
<dbReference type="GO" id="GO:0050043">
    <property type="term" value="F:lactate racemase activity"/>
    <property type="evidence" value="ECO:0007669"/>
    <property type="project" value="InterPro"/>
</dbReference>
<dbReference type="Gene3D" id="3.90.226.30">
    <property type="match status" value="1"/>
</dbReference>
<keyword evidence="1" id="KW-0812">Transmembrane</keyword>
<dbReference type="NCBIfam" id="NF033504">
    <property type="entry name" value="Ni_dep_LarA"/>
    <property type="match status" value="1"/>
</dbReference>
<evidence type="ECO:0000259" key="2">
    <source>
        <dbReference type="Pfam" id="PF09861"/>
    </source>
</evidence>
<feature type="domain" description="Lactate racemase C-terminal" evidence="3">
    <location>
        <begin position="370"/>
        <end position="520"/>
    </location>
</feature>
<organism evidence="4 5">
    <name type="scientific">Collinsella aerofaciens</name>
    <dbReference type="NCBI Taxonomy" id="74426"/>
    <lineage>
        <taxon>Bacteria</taxon>
        <taxon>Bacillati</taxon>
        <taxon>Actinomycetota</taxon>
        <taxon>Coriobacteriia</taxon>
        <taxon>Coriobacteriales</taxon>
        <taxon>Coriobacteriaceae</taxon>
        <taxon>Collinsella</taxon>
    </lineage>
</organism>
<dbReference type="AlphaFoldDB" id="A0A5K1J219"/>
<feature type="domain" description="LarA-like N-terminal" evidence="2">
    <location>
        <begin position="106"/>
        <end position="310"/>
    </location>
</feature>
<proteinExistence type="predicted"/>
<dbReference type="PANTHER" id="PTHR33171:SF17">
    <property type="entry name" value="LARA-LIKE N-TERMINAL DOMAIN-CONTAINING PROTEIN"/>
    <property type="match status" value="1"/>
</dbReference>